<dbReference type="AlphaFoldDB" id="L1IWL7"/>
<accession>L1IWL7</accession>
<feature type="binding site" evidence="8">
    <location>
        <position position="151"/>
    </location>
    <ligand>
        <name>Zn(2+)</name>
        <dbReference type="ChEBI" id="CHEBI:29105"/>
        <note>catalytic</note>
    </ligand>
</feature>
<dbReference type="OrthoDB" id="527990at2759"/>
<name>L1IWL7_GUITC</name>
<gene>
    <name evidence="9" type="ORF">GUITHDRAFT_75595</name>
</gene>
<evidence type="ECO:0000256" key="8">
    <source>
        <dbReference type="PIRSR" id="PIRSR601577-2"/>
    </source>
</evidence>
<evidence type="ECO:0000256" key="5">
    <source>
        <dbReference type="ARBA" id="ARBA00022833"/>
    </source>
</evidence>
<evidence type="ECO:0000256" key="1">
    <source>
        <dbReference type="ARBA" id="ARBA00005860"/>
    </source>
</evidence>
<dbReference type="eggNOG" id="KOG2556">
    <property type="taxonomic scope" value="Eukaryota"/>
</dbReference>
<evidence type="ECO:0000256" key="6">
    <source>
        <dbReference type="ARBA" id="ARBA00023049"/>
    </source>
</evidence>
<dbReference type="GO" id="GO:0016020">
    <property type="term" value="C:membrane"/>
    <property type="evidence" value="ECO:0007669"/>
    <property type="project" value="InterPro"/>
</dbReference>
<keyword evidence="2" id="KW-0645">Protease</keyword>
<dbReference type="STRING" id="905079.L1IWL7"/>
<dbReference type="KEGG" id="gtt:GUITHDRAFT_75595"/>
<dbReference type="RefSeq" id="XP_005827477.1">
    <property type="nucleotide sequence ID" value="XM_005827420.1"/>
</dbReference>
<feature type="binding site" evidence="8">
    <location>
        <position position="147"/>
    </location>
    <ligand>
        <name>Zn(2+)</name>
        <dbReference type="ChEBI" id="CHEBI:29105"/>
        <note>catalytic</note>
    </ligand>
</feature>
<evidence type="ECO:0000256" key="2">
    <source>
        <dbReference type="ARBA" id="ARBA00022670"/>
    </source>
</evidence>
<organism evidence="9">
    <name type="scientific">Guillardia theta (strain CCMP2712)</name>
    <name type="common">Cryptophyte</name>
    <dbReference type="NCBI Taxonomy" id="905079"/>
    <lineage>
        <taxon>Eukaryota</taxon>
        <taxon>Cryptophyceae</taxon>
        <taxon>Pyrenomonadales</taxon>
        <taxon>Geminigeraceae</taxon>
        <taxon>Guillardia</taxon>
    </lineage>
</organism>
<keyword evidence="3 8" id="KW-0479">Metal-binding</keyword>
<keyword evidence="6 8" id="KW-0482">Metalloprotease</keyword>
<evidence type="ECO:0000313" key="10">
    <source>
        <dbReference type="EnsemblProtists" id="EKX40497"/>
    </source>
</evidence>
<proteinExistence type="inferred from homology"/>
<comment type="similarity">
    <text evidence="1">Belongs to the peptidase M8 family.</text>
</comment>
<feature type="non-terminal residue" evidence="9">
    <location>
        <position position="449"/>
    </location>
</feature>
<evidence type="ECO:0000256" key="4">
    <source>
        <dbReference type="ARBA" id="ARBA00022801"/>
    </source>
</evidence>
<dbReference type="FunFam" id="3.90.132.10:FF:000001">
    <property type="entry name" value="leishmanolysin-like peptidase isoform X2"/>
    <property type="match status" value="1"/>
</dbReference>
<dbReference type="Pfam" id="PF01457">
    <property type="entry name" value="Peptidase_M8"/>
    <property type="match status" value="2"/>
</dbReference>
<dbReference type="GO" id="GO:0005737">
    <property type="term" value="C:cytoplasm"/>
    <property type="evidence" value="ECO:0007669"/>
    <property type="project" value="TreeGrafter"/>
</dbReference>
<dbReference type="SUPFAM" id="SSF55486">
    <property type="entry name" value="Metalloproteases ('zincins'), catalytic domain"/>
    <property type="match status" value="1"/>
</dbReference>
<evidence type="ECO:0000256" key="3">
    <source>
        <dbReference type="ARBA" id="ARBA00022723"/>
    </source>
</evidence>
<sequence>MLSAAVRVIPIRGNLLVTRDCRLYWVTGQHANECSSIVVDQKCGPWSTVSSSQKAAAVVWQYNSGSWTSVSYDQGQGVENADLLVYVSAHPGDPTCTSSDTALAYSGVCQRDQLDRPVVGYINFCTSTLQDRGSSTPSQSDIMMTVHELTHILGFSRTSFAFFRDENGDPRTPRCPDAASCSSSDTSGYPPFSDAINNYLISDSTVRNSQERGLVVSRLVTPTVQYVSKHHFDCDSLIGAELENGGGTGTRLSHWEKRVFMNEYMTGNTYPGSVDVFSSFSLALLQDSGWYEIDFNTAKHLKWGYKLGCKFALEKCVQNNKAQTSFCTDPQNDGLVCTYQRDALGYCGLHEYSQDLGAPYQYFADRKKGGDDPLPDYCPFYRPYQNAVCEDPQIPINPACGAKGTSCRGGEYGVQTACIESTLWRQGFSTTQGNPMADCYKYRCSKKNG</sequence>
<dbReference type="PANTHER" id="PTHR10942">
    <property type="entry name" value="LEISHMANOLYSIN-LIKE PEPTIDASE"/>
    <property type="match status" value="1"/>
</dbReference>
<keyword evidence="4" id="KW-0378">Hydrolase</keyword>
<dbReference type="GeneID" id="19047062"/>
<reference evidence="9 11" key="1">
    <citation type="journal article" date="2012" name="Nature">
        <title>Algal genomes reveal evolutionary mosaicism and the fate of nucleomorphs.</title>
        <authorList>
            <consortium name="DOE Joint Genome Institute"/>
            <person name="Curtis B.A."/>
            <person name="Tanifuji G."/>
            <person name="Burki F."/>
            <person name="Gruber A."/>
            <person name="Irimia M."/>
            <person name="Maruyama S."/>
            <person name="Arias M.C."/>
            <person name="Ball S.G."/>
            <person name="Gile G.H."/>
            <person name="Hirakawa Y."/>
            <person name="Hopkins J.F."/>
            <person name="Kuo A."/>
            <person name="Rensing S.A."/>
            <person name="Schmutz J."/>
            <person name="Symeonidi A."/>
            <person name="Elias M."/>
            <person name="Eveleigh R.J."/>
            <person name="Herman E.K."/>
            <person name="Klute M.J."/>
            <person name="Nakayama T."/>
            <person name="Obornik M."/>
            <person name="Reyes-Prieto A."/>
            <person name="Armbrust E.V."/>
            <person name="Aves S.J."/>
            <person name="Beiko R.G."/>
            <person name="Coutinho P."/>
            <person name="Dacks J.B."/>
            <person name="Durnford D.G."/>
            <person name="Fast N.M."/>
            <person name="Green B.R."/>
            <person name="Grisdale C.J."/>
            <person name="Hempel F."/>
            <person name="Henrissat B."/>
            <person name="Hoppner M.P."/>
            <person name="Ishida K."/>
            <person name="Kim E."/>
            <person name="Koreny L."/>
            <person name="Kroth P.G."/>
            <person name="Liu Y."/>
            <person name="Malik S.B."/>
            <person name="Maier U.G."/>
            <person name="McRose D."/>
            <person name="Mock T."/>
            <person name="Neilson J.A."/>
            <person name="Onodera N.T."/>
            <person name="Poole A.M."/>
            <person name="Pritham E.J."/>
            <person name="Richards T.A."/>
            <person name="Rocap G."/>
            <person name="Roy S.W."/>
            <person name="Sarai C."/>
            <person name="Schaack S."/>
            <person name="Shirato S."/>
            <person name="Slamovits C.H."/>
            <person name="Spencer D.F."/>
            <person name="Suzuki S."/>
            <person name="Worden A.Z."/>
            <person name="Zauner S."/>
            <person name="Barry K."/>
            <person name="Bell C."/>
            <person name="Bharti A.K."/>
            <person name="Crow J.A."/>
            <person name="Grimwood J."/>
            <person name="Kramer R."/>
            <person name="Lindquist E."/>
            <person name="Lucas S."/>
            <person name="Salamov A."/>
            <person name="McFadden G.I."/>
            <person name="Lane C.E."/>
            <person name="Keeling P.J."/>
            <person name="Gray M.W."/>
            <person name="Grigoriev I.V."/>
            <person name="Archibald J.M."/>
        </authorList>
    </citation>
    <scope>NUCLEOTIDE SEQUENCE</scope>
    <source>
        <strain evidence="9 11">CCMP2712</strain>
    </source>
</reference>
<reference evidence="10" key="3">
    <citation type="submission" date="2016-03" db="UniProtKB">
        <authorList>
            <consortium name="EnsemblProtists"/>
        </authorList>
    </citation>
    <scope>IDENTIFICATION</scope>
</reference>
<feature type="binding site" evidence="8">
    <location>
        <position position="254"/>
    </location>
    <ligand>
        <name>Zn(2+)</name>
        <dbReference type="ChEBI" id="CHEBI:29105"/>
        <note>catalytic</note>
    </ligand>
</feature>
<dbReference type="PaxDb" id="55529-EKX40497"/>
<evidence type="ECO:0000256" key="7">
    <source>
        <dbReference type="PIRSR" id="PIRSR601577-1"/>
    </source>
</evidence>
<dbReference type="EnsemblProtists" id="EKX40497">
    <property type="protein sequence ID" value="EKX40497"/>
    <property type="gene ID" value="GUITHDRAFT_75595"/>
</dbReference>
<comment type="cofactor">
    <cofactor evidence="8">
        <name>Zn(2+)</name>
        <dbReference type="ChEBI" id="CHEBI:29105"/>
    </cofactor>
    <text evidence="8">Binds 1 zinc ion per subunit.</text>
</comment>
<reference evidence="11" key="2">
    <citation type="submission" date="2012-11" db="EMBL/GenBank/DDBJ databases">
        <authorList>
            <person name="Kuo A."/>
            <person name="Curtis B.A."/>
            <person name="Tanifuji G."/>
            <person name="Burki F."/>
            <person name="Gruber A."/>
            <person name="Irimia M."/>
            <person name="Maruyama S."/>
            <person name="Arias M.C."/>
            <person name="Ball S.G."/>
            <person name="Gile G.H."/>
            <person name="Hirakawa Y."/>
            <person name="Hopkins J.F."/>
            <person name="Rensing S.A."/>
            <person name="Schmutz J."/>
            <person name="Symeonidi A."/>
            <person name="Elias M."/>
            <person name="Eveleigh R.J."/>
            <person name="Herman E.K."/>
            <person name="Klute M.J."/>
            <person name="Nakayama T."/>
            <person name="Obornik M."/>
            <person name="Reyes-Prieto A."/>
            <person name="Armbrust E.V."/>
            <person name="Aves S.J."/>
            <person name="Beiko R.G."/>
            <person name="Coutinho P."/>
            <person name="Dacks J.B."/>
            <person name="Durnford D.G."/>
            <person name="Fast N.M."/>
            <person name="Green B.R."/>
            <person name="Grisdale C."/>
            <person name="Hempe F."/>
            <person name="Henrissat B."/>
            <person name="Hoppner M.P."/>
            <person name="Ishida K.-I."/>
            <person name="Kim E."/>
            <person name="Koreny L."/>
            <person name="Kroth P.G."/>
            <person name="Liu Y."/>
            <person name="Malik S.-B."/>
            <person name="Maier U.G."/>
            <person name="McRose D."/>
            <person name="Mock T."/>
            <person name="Neilson J.A."/>
            <person name="Onodera N.T."/>
            <person name="Poole A.M."/>
            <person name="Pritham E.J."/>
            <person name="Richards T.A."/>
            <person name="Rocap G."/>
            <person name="Roy S.W."/>
            <person name="Sarai C."/>
            <person name="Schaack S."/>
            <person name="Shirato S."/>
            <person name="Slamovits C.H."/>
            <person name="Spencer D.F."/>
            <person name="Suzuki S."/>
            <person name="Worden A.Z."/>
            <person name="Zauner S."/>
            <person name="Barry K."/>
            <person name="Bell C."/>
            <person name="Bharti A.K."/>
            <person name="Crow J.A."/>
            <person name="Grimwood J."/>
            <person name="Kramer R."/>
            <person name="Lindquist E."/>
            <person name="Lucas S."/>
            <person name="Salamov A."/>
            <person name="McFadden G.I."/>
            <person name="Lane C.E."/>
            <person name="Keeling P.J."/>
            <person name="Gray M.W."/>
            <person name="Grigoriev I.V."/>
            <person name="Archibald J.M."/>
        </authorList>
    </citation>
    <scope>NUCLEOTIDE SEQUENCE</scope>
    <source>
        <strain evidence="11">CCMP2712</strain>
    </source>
</reference>
<evidence type="ECO:0000313" key="9">
    <source>
        <dbReference type="EMBL" id="EKX40497.1"/>
    </source>
</evidence>
<dbReference type="EMBL" id="JH993031">
    <property type="protein sequence ID" value="EKX40497.1"/>
    <property type="molecule type" value="Genomic_DNA"/>
</dbReference>
<protein>
    <recommendedName>
        <fullName evidence="12">Leishmanolysin-like peptidase</fullName>
    </recommendedName>
</protein>
<dbReference type="HOGENOM" id="CLU_042881_0_0_1"/>
<feature type="active site" evidence="7">
    <location>
        <position position="148"/>
    </location>
</feature>
<dbReference type="OMA" id="NCARANY"/>
<evidence type="ECO:0008006" key="12">
    <source>
        <dbReference type="Google" id="ProtNLM"/>
    </source>
</evidence>
<dbReference type="InterPro" id="IPR001577">
    <property type="entry name" value="Peptidase_M8"/>
</dbReference>
<dbReference type="GO" id="GO:0046872">
    <property type="term" value="F:metal ion binding"/>
    <property type="evidence" value="ECO:0007669"/>
    <property type="project" value="UniProtKB-KW"/>
</dbReference>
<evidence type="ECO:0000313" key="11">
    <source>
        <dbReference type="Proteomes" id="UP000011087"/>
    </source>
</evidence>
<dbReference type="Proteomes" id="UP000011087">
    <property type="component" value="Unassembled WGS sequence"/>
</dbReference>
<dbReference type="GO" id="GO:0004222">
    <property type="term" value="F:metalloendopeptidase activity"/>
    <property type="evidence" value="ECO:0007669"/>
    <property type="project" value="InterPro"/>
</dbReference>
<keyword evidence="11" id="KW-1185">Reference proteome</keyword>
<dbReference type="Gene3D" id="3.10.170.20">
    <property type="match status" value="1"/>
</dbReference>
<dbReference type="Gene3D" id="2.10.55.10">
    <property type="entry name" value="Leishmanolysin domain 3"/>
    <property type="match status" value="1"/>
</dbReference>
<dbReference type="Gene3D" id="3.90.132.10">
    <property type="entry name" value="Leishmanolysin , domain 2"/>
    <property type="match status" value="1"/>
</dbReference>
<dbReference type="GO" id="GO:0007155">
    <property type="term" value="P:cell adhesion"/>
    <property type="evidence" value="ECO:0007669"/>
    <property type="project" value="InterPro"/>
</dbReference>
<dbReference type="GO" id="GO:0006508">
    <property type="term" value="P:proteolysis"/>
    <property type="evidence" value="ECO:0007669"/>
    <property type="project" value="UniProtKB-KW"/>
</dbReference>
<keyword evidence="5 8" id="KW-0862">Zinc</keyword>
<dbReference type="PANTHER" id="PTHR10942:SF0">
    <property type="entry name" value="LEISHMANOLYSIN-LIKE PEPTIDASE"/>
    <property type="match status" value="1"/>
</dbReference>